<dbReference type="AlphaFoldDB" id="A0A1Y2H7A1"/>
<name>A0A1Y2H7A1_9FUNG</name>
<accession>A0A1Y2H7A1</accession>
<dbReference type="Proteomes" id="UP000193411">
    <property type="component" value="Unassembled WGS sequence"/>
</dbReference>
<evidence type="ECO:0000313" key="1">
    <source>
        <dbReference type="EMBL" id="ORZ30429.1"/>
    </source>
</evidence>
<keyword evidence="2" id="KW-1185">Reference proteome</keyword>
<gene>
    <name evidence="1" type="ORF">BCR44DRAFT_369798</name>
</gene>
<organism evidence="1 2">
    <name type="scientific">Catenaria anguillulae PL171</name>
    <dbReference type="NCBI Taxonomy" id="765915"/>
    <lineage>
        <taxon>Eukaryota</taxon>
        <taxon>Fungi</taxon>
        <taxon>Fungi incertae sedis</taxon>
        <taxon>Blastocladiomycota</taxon>
        <taxon>Blastocladiomycetes</taxon>
        <taxon>Blastocladiales</taxon>
        <taxon>Catenariaceae</taxon>
        <taxon>Catenaria</taxon>
    </lineage>
</organism>
<comment type="caution">
    <text evidence="1">The sequence shown here is derived from an EMBL/GenBank/DDBJ whole genome shotgun (WGS) entry which is preliminary data.</text>
</comment>
<reference evidence="1 2" key="1">
    <citation type="submission" date="2016-07" db="EMBL/GenBank/DDBJ databases">
        <title>Pervasive Adenine N6-methylation of Active Genes in Fungi.</title>
        <authorList>
            <consortium name="DOE Joint Genome Institute"/>
            <person name="Mondo S.J."/>
            <person name="Dannebaum R.O."/>
            <person name="Kuo R.C."/>
            <person name="Labutti K."/>
            <person name="Haridas S."/>
            <person name="Kuo A."/>
            <person name="Salamov A."/>
            <person name="Ahrendt S.R."/>
            <person name="Lipzen A."/>
            <person name="Sullivan W."/>
            <person name="Andreopoulos W.B."/>
            <person name="Clum A."/>
            <person name="Lindquist E."/>
            <person name="Daum C."/>
            <person name="Ramamoorthy G.K."/>
            <person name="Gryganskyi A."/>
            <person name="Culley D."/>
            <person name="Magnuson J.K."/>
            <person name="James T.Y."/>
            <person name="O'Malley M.A."/>
            <person name="Stajich J.E."/>
            <person name="Spatafora J.W."/>
            <person name="Visel A."/>
            <person name="Grigoriev I.V."/>
        </authorList>
    </citation>
    <scope>NUCLEOTIDE SEQUENCE [LARGE SCALE GENOMIC DNA]</scope>
    <source>
        <strain evidence="1 2">PL171</strain>
    </source>
</reference>
<dbReference type="EMBL" id="MCFL01000085">
    <property type="protein sequence ID" value="ORZ30429.1"/>
    <property type="molecule type" value="Genomic_DNA"/>
</dbReference>
<proteinExistence type="predicted"/>
<sequence>MMTPSSRCKHLVSAGLRCVSTKRGRRAERHELAHLDLWHSLAIHDLVVRGDHDDVSPVLLVTRVCQRDELGIVRVDLQGRNQGGTEGLRVRAEIGDTQAEGAVGYRGSLSGLSNAEASSQSKCLKGADDWSRSGL</sequence>
<evidence type="ECO:0000313" key="2">
    <source>
        <dbReference type="Proteomes" id="UP000193411"/>
    </source>
</evidence>
<protein>
    <submittedName>
        <fullName evidence="1">Uncharacterized protein</fullName>
    </submittedName>
</protein>